<dbReference type="Proteomes" id="UP000806285">
    <property type="component" value="Unassembled WGS sequence"/>
</dbReference>
<evidence type="ECO:0000313" key="2">
    <source>
        <dbReference type="EMBL" id="MBE7370117.1"/>
    </source>
</evidence>
<dbReference type="SUPFAM" id="SSF54001">
    <property type="entry name" value="Cysteine proteinases"/>
    <property type="match status" value="1"/>
</dbReference>
<dbReference type="RefSeq" id="WP_193678733.1">
    <property type="nucleotide sequence ID" value="NZ_JADDIV010000006.1"/>
</dbReference>
<evidence type="ECO:0000259" key="1">
    <source>
        <dbReference type="Pfam" id="PF01841"/>
    </source>
</evidence>
<organism evidence="2 3">
    <name type="scientific">Ramlibacter pallidus</name>
    <dbReference type="NCBI Taxonomy" id="2780087"/>
    <lineage>
        <taxon>Bacteria</taxon>
        <taxon>Pseudomonadati</taxon>
        <taxon>Pseudomonadota</taxon>
        <taxon>Betaproteobacteria</taxon>
        <taxon>Burkholderiales</taxon>
        <taxon>Comamonadaceae</taxon>
        <taxon>Ramlibacter</taxon>
    </lineage>
</organism>
<feature type="domain" description="Transglutaminase-like" evidence="1">
    <location>
        <begin position="39"/>
        <end position="142"/>
    </location>
</feature>
<dbReference type="EMBL" id="JADDIV010000006">
    <property type="protein sequence ID" value="MBE7370117.1"/>
    <property type="molecule type" value="Genomic_DNA"/>
</dbReference>
<dbReference type="Gene3D" id="3.10.620.30">
    <property type="match status" value="1"/>
</dbReference>
<dbReference type="Pfam" id="PF01841">
    <property type="entry name" value="Transglut_core"/>
    <property type="match status" value="1"/>
</dbReference>
<name>A0ABR9SA19_9BURK</name>
<protein>
    <submittedName>
        <fullName evidence="2">Transglutaminase domain-containing protein</fullName>
    </submittedName>
</protein>
<comment type="caution">
    <text evidence="2">The sequence shown here is derived from an EMBL/GenBank/DDBJ whole genome shotgun (WGS) entry which is preliminary data.</text>
</comment>
<dbReference type="InterPro" id="IPR002931">
    <property type="entry name" value="Transglutaminase-like"/>
</dbReference>
<dbReference type="InterPro" id="IPR038765">
    <property type="entry name" value="Papain-like_cys_pep_sf"/>
</dbReference>
<evidence type="ECO:0000313" key="3">
    <source>
        <dbReference type="Proteomes" id="UP000806285"/>
    </source>
</evidence>
<keyword evidence="3" id="KW-1185">Reference proteome</keyword>
<proteinExistence type="predicted"/>
<sequence>MAQSSPATPFPEADHPRYWLGRSPLFDMEDPKLRLRVHALTQLCKNDREKALSIYGYVKRLPLRTRMKFGAPTARQVYDAGHGDAFDKATLLVAMLRMAGLPSRVRFLNLGGEILRGIPGRMREAVRPVLEIWLQDQWLRTDTFIYDGECMAAARQRLKDLGWEWGYGIHVNGAMVWNGYESAFLGGVPTECDLMVLEDLGVFHDPLHFATRSTLGRLHASFGRLLHWNLLAPLMDRAWRKLRDSRAGGELPFHKTS</sequence>
<gene>
    <name evidence="2" type="ORF">IM787_21330</name>
</gene>
<reference evidence="2 3" key="1">
    <citation type="submission" date="2020-10" db="EMBL/GenBank/DDBJ databases">
        <title>Ramlibacter sp. HM2 16S ribosomal RNA gene Genome sequencing and assembly.</title>
        <authorList>
            <person name="Kang M."/>
        </authorList>
    </citation>
    <scope>NUCLEOTIDE SEQUENCE [LARGE SCALE GENOMIC DNA]</scope>
    <source>
        <strain evidence="2 3">HM2</strain>
    </source>
</reference>
<accession>A0ABR9SA19</accession>